<evidence type="ECO:0000313" key="1">
    <source>
        <dbReference type="EMBL" id="KAI3351610.1"/>
    </source>
</evidence>
<dbReference type="Proteomes" id="UP000831701">
    <property type="component" value="Chromosome 24"/>
</dbReference>
<dbReference type="EMBL" id="CM041554">
    <property type="protein sequence ID" value="KAI3351610.1"/>
    <property type="molecule type" value="Genomic_DNA"/>
</dbReference>
<protein>
    <submittedName>
        <fullName evidence="1">Uncharacterized protein</fullName>
    </submittedName>
</protein>
<organism evidence="1 2">
    <name type="scientific">Scortum barcoo</name>
    <name type="common">barcoo grunter</name>
    <dbReference type="NCBI Taxonomy" id="214431"/>
    <lineage>
        <taxon>Eukaryota</taxon>
        <taxon>Metazoa</taxon>
        <taxon>Chordata</taxon>
        <taxon>Craniata</taxon>
        <taxon>Vertebrata</taxon>
        <taxon>Euteleostomi</taxon>
        <taxon>Actinopterygii</taxon>
        <taxon>Neopterygii</taxon>
        <taxon>Teleostei</taxon>
        <taxon>Neoteleostei</taxon>
        <taxon>Acanthomorphata</taxon>
        <taxon>Eupercaria</taxon>
        <taxon>Centrarchiformes</taxon>
        <taxon>Terapontoidei</taxon>
        <taxon>Terapontidae</taxon>
        <taxon>Scortum</taxon>
    </lineage>
</organism>
<sequence>MERTCSEMVTLRGSPPLLDTELLRWGGQIFIQLSANTLYCSASSQCLSSPIFWARVCCLLIINSPTTGTESQRFAELEPRRPTLSISLKGWAKPLLYGQCHRVLKPLLLLLCSQV</sequence>
<comment type="caution">
    <text evidence="1">The sequence shown here is derived from an EMBL/GenBank/DDBJ whole genome shotgun (WGS) entry which is preliminary data.</text>
</comment>
<gene>
    <name evidence="1" type="ORF">L3Q82_020451</name>
</gene>
<keyword evidence="2" id="KW-1185">Reference proteome</keyword>
<evidence type="ECO:0000313" key="2">
    <source>
        <dbReference type="Proteomes" id="UP000831701"/>
    </source>
</evidence>
<reference evidence="1" key="1">
    <citation type="submission" date="2022-04" db="EMBL/GenBank/DDBJ databases">
        <title>Jade perch genome.</title>
        <authorList>
            <person name="Chao B."/>
        </authorList>
    </citation>
    <scope>NUCLEOTIDE SEQUENCE</scope>
    <source>
        <strain evidence="1">CB-2022</strain>
    </source>
</reference>
<proteinExistence type="predicted"/>
<name>A0ACB8V7V8_9TELE</name>
<accession>A0ACB8V7V8</accession>